<dbReference type="CDD" id="cd02856">
    <property type="entry name" value="E_set_GDE_Isoamylase_N"/>
    <property type="match status" value="1"/>
</dbReference>
<dbReference type="InterPro" id="IPR004193">
    <property type="entry name" value="Glyco_hydro_13_N"/>
</dbReference>
<proteinExistence type="inferred from homology"/>
<organism evidence="3 4">
    <name type="scientific">Rotaria sordida</name>
    <dbReference type="NCBI Taxonomy" id="392033"/>
    <lineage>
        <taxon>Eukaryota</taxon>
        <taxon>Metazoa</taxon>
        <taxon>Spiralia</taxon>
        <taxon>Gnathifera</taxon>
        <taxon>Rotifera</taxon>
        <taxon>Eurotatoria</taxon>
        <taxon>Bdelloidea</taxon>
        <taxon>Philodinida</taxon>
        <taxon>Philodinidae</taxon>
        <taxon>Rotaria</taxon>
    </lineage>
</organism>
<comment type="similarity">
    <text evidence="1">Belongs to the glycosyl hydrolase 13 family.</text>
</comment>
<dbReference type="Pfam" id="PF02922">
    <property type="entry name" value="CBM_48"/>
    <property type="match status" value="1"/>
</dbReference>
<feature type="domain" description="Glycoside hydrolase family 13 N-terminal" evidence="2">
    <location>
        <begin position="34"/>
        <end position="102"/>
    </location>
</feature>
<dbReference type="GO" id="GO:0004553">
    <property type="term" value="F:hydrolase activity, hydrolyzing O-glycosyl compounds"/>
    <property type="evidence" value="ECO:0007669"/>
    <property type="project" value="InterPro"/>
</dbReference>
<dbReference type="InterPro" id="IPR013780">
    <property type="entry name" value="Glyco_hydro_b"/>
</dbReference>
<dbReference type="EMBL" id="CAJOBE010009067">
    <property type="protein sequence ID" value="CAF4076296.1"/>
    <property type="molecule type" value="Genomic_DNA"/>
</dbReference>
<gene>
    <name evidence="3" type="ORF">FNK824_LOCUS30100</name>
</gene>
<dbReference type="AlphaFoldDB" id="A0A819U8W7"/>
<dbReference type="InterPro" id="IPR044505">
    <property type="entry name" value="GlgX_Isoamylase_N_E_set"/>
</dbReference>
<name>A0A819U8W7_9BILA</name>
<evidence type="ECO:0000313" key="4">
    <source>
        <dbReference type="Proteomes" id="UP000663874"/>
    </source>
</evidence>
<sequence length="411" mass="47801">MLLHFYSDWEGTTIPICSGRPYPLDVYYDDYGINFALYSDHDEKQQLIEYALIYIKEQTHQIWHIYLSDFEPGQIYAYSVDDPFDPQNGDRFNVIKLLIDPYVRAITGILDWHDSLFGYNIDDDLSPDKDLTFNIEDSAPYIPKCVVIDSNSFNWVKKLHKAGIKVILDVTYNHTGEGNRFRPTLSFKGIDNRSYYRLSEHDRRYYFDYTGAGNTLICRLPNVLRLIMDSLRYWILDMYVGGFRFDLATIIAHELHAVDRLSAFFEIIHQDPVIGTENIVIVLGIIGVRFTLNDLVSYNEKHNHRYGEDNFDGESYNRSWNCGIEGTTNDVHFHGQPGKHGEIEDIPWFKFDGQHMREEDWQHNYAKSFGVFINDHGICSRSSFGRPFIDDCFVYNTGKHKVIIDGDGGKI</sequence>
<dbReference type="SUPFAM" id="SSF51011">
    <property type="entry name" value="Glycosyl hydrolase domain"/>
    <property type="match status" value="1"/>
</dbReference>
<evidence type="ECO:0000256" key="1">
    <source>
        <dbReference type="ARBA" id="ARBA00008061"/>
    </source>
</evidence>
<dbReference type="Gene3D" id="3.20.20.80">
    <property type="entry name" value="Glycosidases"/>
    <property type="match status" value="2"/>
</dbReference>
<evidence type="ECO:0000313" key="3">
    <source>
        <dbReference type="EMBL" id="CAF4076296.1"/>
    </source>
</evidence>
<dbReference type="SUPFAM" id="SSF51445">
    <property type="entry name" value="(Trans)glycosidases"/>
    <property type="match status" value="1"/>
</dbReference>
<dbReference type="InterPro" id="IPR013783">
    <property type="entry name" value="Ig-like_fold"/>
</dbReference>
<evidence type="ECO:0000259" key="2">
    <source>
        <dbReference type="Pfam" id="PF02922"/>
    </source>
</evidence>
<dbReference type="Gene3D" id="2.60.40.1180">
    <property type="entry name" value="Golgi alpha-mannosidase II"/>
    <property type="match status" value="1"/>
</dbReference>
<reference evidence="3" key="1">
    <citation type="submission" date="2021-02" db="EMBL/GenBank/DDBJ databases">
        <authorList>
            <person name="Nowell W R."/>
        </authorList>
    </citation>
    <scope>NUCLEOTIDE SEQUENCE</scope>
</reference>
<accession>A0A819U8W7</accession>
<comment type="caution">
    <text evidence="3">The sequence shown here is derived from an EMBL/GenBank/DDBJ whole genome shotgun (WGS) entry which is preliminary data.</text>
</comment>
<dbReference type="Gene3D" id="2.60.40.10">
    <property type="entry name" value="Immunoglobulins"/>
    <property type="match status" value="1"/>
</dbReference>
<dbReference type="Proteomes" id="UP000663874">
    <property type="component" value="Unassembled WGS sequence"/>
</dbReference>
<dbReference type="PANTHER" id="PTHR43002">
    <property type="entry name" value="GLYCOGEN DEBRANCHING ENZYME"/>
    <property type="match status" value="1"/>
</dbReference>
<dbReference type="InterPro" id="IPR014756">
    <property type="entry name" value="Ig_E-set"/>
</dbReference>
<dbReference type="SUPFAM" id="SSF81296">
    <property type="entry name" value="E set domains"/>
    <property type="match status" value="1"/>
</dbReference>
<dbReference type="GO" id="GO:0005975">
    <property type="term" value="P:carbohydrate metabolic process"/>
    <property type="evidence" value="ECO:0007669"/>
    <property type="project" value="InterPro"/>
</dbReference>
<protein>
    <recommendedName>
        <fullName evidence="2">Glycoside hydrolase family 13 N-terminal domain-containing protein</fullName>
    </recommendedName>
</protein>
<dbReference type="InterPro" id="IPR017853">
    <property type="entry name" value="GH"/>
</dbReference>